<dbReference type="GO" id="GO:0016020">
    <property type="term" value="C:membrane"/>
    <property type="evidence" value="ECO:0007669"/>
    <property type="project" value="UniProtKB-SubCell"/>
</dbReference>
<evidence type="ECO:0000256" key="2">
    <source>
        <dbReference type="ARBA" id="ARBA00022692"/>
    </source>
</evidence>
<dbReference type="AlphaFoldDB" id="A0ABD0L682"/>
<proteinExistence type="predicted"/>
<feature type="transmembrane region" description="Helical" evidence="5">
    <location>
        <begin position="6"/>
        <end position="31"/>
    </location>
</feature>
<organism evidence="7 8">
    <name type="scientific">Batillaria attramentaria</name>
    <dbReference type="NCBI Taxonomy" id="370345"/>
    <lineage>
        <taxon>Eukaryota</taxon>
        <taxon>Metazoa</taxon>
        <taxon>Spiralia</taxon>
        <taxon>Lophotrochozoa</taxon>
        <taxon>Mollusca</taxon>
        <taxon>Gastropoda</taxon>
        <taxon>Caenogastropoda</taxon>
        <taxon>Sorbeoconcha</taxon>
        <taxon>Cerithioidea</taxon>
        <taxon>Batillariidae</taxon>
        <taxon>Batillaria</taxon>
    </lineage>
</organism>
<dbReference type="SUPFAM" id="SSF81321">
    <property type="entry name" value="Family A G protein-coupled receptor-like"/>
    <property type="match status" value="1"/>
</dbReference>
<dbReference type="PRINTS" id="PR00249">
    <property type="entry name" value="GPCRSECRETIN"/>
</dbReference>
<evidence type="ECO:0000256" key="5">
    <source>
        <dbReference type="SAM" id="Phobius"/>
    </source>
</evidence>
<dbReference type="PANTHER" id="PTHR45620">
    <property type="entry name" value="PDF RECEPTOR-LIKE PROTEIN-RELATED"/>
    <property type="match status" value="1"/>
</dbReference>
<evidence type="ECO:0000259" key="6">
    <source>
        <dbReference type="PROSITE" id="PS50261"/>
    </source>
</evidence>
<gene>
    <name evidence="7" type="ORF">BaRGS_00013836</name>
</gene>
<protein>
    <recommendedName>
        <fullName evidence="6">G-protein coupled receptors family 2 profile 2 domain-containing protein</fullName>
    </recommendedName>
</protein>
<keyword evidence="8" id="KW-1185">Reference proteome</keyword>
<comment type="subcellular location">
    <subcellularLocation>
        <location evidence="1">Membrane</location>
        <topology evidence="1">Multi-pass membrane protein</topology>
    </subcellularLocation>
</comment>
<feature type="transmembrane region" description="Helical" evidence="5">
    <location>
        <begin position="51"/>
        <end position="71"/>
    </location>
</feature>
<dbReference type="InterPro" id="IPR050332">
    <property type="entry name" value="GPCR_2"/>
</dbReference>
<dbReference type="EMBL" id="JACVVK020000079">
    <property type="protein sequence ID" value="KAK7494957.1"/>
    <property type="molecule type" value="Genomic_DNA"/>
</dbReference>
<evidence type="ECO:0000313" key="8">
    <source>
        <dbReference type="Proteomes" id="UP001519460"/>
    </source>
</evidence>
<accession>A0ABD0L682</accession>
<feature type="transmembrane region" description="Helical" evidence="5">
    <location>
        <begin position="83"/>
        <end position="105"/>
    </location>
</feature>
<dbReference type="Proteomes" id="UP001519460">
    <property type="component" value="Unassembled WGS sequence"/>
</dbReference>
<keyword evidence="3 5" id="KW-1133">Transmembrane helix</keyword>
<sequence>CWIQSNWLLWIISGPITVSLVVNFVFFLNILRILLSKLRANSNEYSQYRRAVKATMIMIPLLGINNLFMLIRPDLDRVGTLVWKIISAFLTAYQGTAVALIFCFFNGEVMTVLRRKWSQWRHTYDPQLSGRLRSTSNTMALTLEESSVPAKNGFPCVSTRTSSKNAQ</sequence>
<dbReference type="Pfam" id="PF00002">
    <property type="entry name" value="7tm_2"/>
    <property type="match status" value="1"/>
</dbReference>
<name>A0ABD0L682_9CAEN</name>
<evidence type="ECO:0000313" key="7">
    <source>
        <dbReference type="EMBL" id="KAK7494957.1"/>
    </source>
</evidence>
<reference evidence="7 8" key="1">
    <citation type="journal article" date="2023" name="Sci. Data">
        <title>Genome assembly of the Korean intertidal mud-creeper Batillaria attramentaria.</title>
        <authorList>
            <person name="Patra A.K."/>
            <person name="Ho P.T."/>
            <person name="Jun S."/>
            <person name="Lee S.J."/>
            <person name="Kim Y."/>
            <person name="Won Y.J."/>
        </authorList>
    </citation>
    <scope>NUCLEOTIDE SEQUENCE [LARGE SCALE GENOMIC DNA]</scope>
    <source>
        <strain evidence="7">Wonlab-2016</strain>
    </source>
</reference>
<feature type="domain" description="G-protein coupled receptors family 2 profile 2" evidence="6">
    <location>
        <begin position="1"/>
        <end position="106"/>
    </location>
</feature>
<keyword evidence="2 5" id="KW-0812">Transmembrane</keyword>
<feature type="non-terminal residue" evidence="7">
    <location>
        <position position="167"/>
    </location>
</feature>
<evidence type="ECO:0000256" key="4">
    <source>
        <dbReference type="ARBA" id="ARBA00023136"/>
    </source>
</evidence>
<dbReference type="InterPro" id="IPR017981">
    <property type="entry name" value="GPCR_2-like_7TM"/>
</dbReference>
<feature type="non-terminal residue" evidence="7">
    <location>
        <position position="1"/>
    </location>
</feature>
<dbReference type="PROSITE" id="PS50261">
    <property type="entry name" value="G_PROTEIN_RECEP_F2_4"/>
    <property type="match status" value="1"/>
</dbReference>
<dbReference type="Gene3D" id="1.20.1070.10">
    <property type="entry name" value="Rhodopsin 7-helix transmembrane proteins"/>
    <property type="match status" value="1"/>
</dbReference>
<evidence type="ECO:0000256" key="3">
    <source>
        <dbReference type="ARBA" id="ARBA00022989"/>
    </source>
</evidence>
<comment type="caution">
    <text evidence="7">The sequence shown here is derived from an EMBL/GenBank/DDBJ whole genome shotgun (WGS) entry which is preliminary data.</text>
</comment>
<evidence type="ECO:0000256" key="1">
    <source>
        <dbReference type="ARBA" id="ARBA00004141"/>
    </source>
</evidence>
<keyword evidence="4 5" id="KW-0472">Membrane</keyword>
<dbReference type="InterPro" id="IPR000832">
    <property type="entry name" value="GPCR_2_secretin-like"/>
</dbReference>